<reference evidence="2 3" key="1">
    <citation type="submission" date="2015-05" db="EMBL/GenBank/DDBJ databases">
        <title>Distinctive expansion of gene families associated with plant cell wall degradation and secondary metabolism in the genomes of grapevine trunk pathogens.</title>
        <authorList>
            <person name="Lawrence D.P."/>
            <person name="Travadon R."/>
            <person name="Rolshausen P.E."/>
            <person name="Baumgartner K."/>
        </authorList>
    </citation>
    <scope>NUCLEOTIDE SEQUENCE [LARGE SCALE GENOMIC DNA]</scope>
    <source>
        <strain evidence="2">UCRPC4</strain>
    </source>
</reference>
<feature type="transmembrane region" description="Helical" evidence="1">
    <location>
        <begin position="123"/>
        <end position="141"/>
    </location>
</feature>
<dbReference type="InterPro" id="IPR039261">
    <property type="entry name" value="FNR_nucleotide-bd"/>
</dbReference>
<keyword evidence="3" id="KW-1185">Reference proteome</keyword>
<dbReference type="PANTHER" id="PTHR33927:SF5">
    <property type="entry name" value="ENZYME, PUTATIVE (AFU_ORTHOLOGUE AFUA_8G01222)-RELATED"/>
    <property type="match status" value="1"/>
</dbReference>
<feature type="transmembrane region" description="Helical" evidence="1">
    <location>
        <begin position="311"/>
        <end position="329"/>
    </location>
</feature>
<comment type="caution">
    <text evidence="2">The sequence shown here is derived from an EMBL/GenBank/DDBJ whole genome shotgun (WGS) entry which is preliminary data.</text>
</comment>
<dbReference type="SUPFAM" id="SSF52343">
    <property type="entry name" value="Ferredoxin reductase-like, C-terminal NADP-linked domain"/>
    <property type="match status" value="1"/>
</dbReference>
<reference evidence="2 3" key="2">
    <citation type="submission" date="2015-05" db="EMBL/GenBank/DDBJ databases">
        <authorList>
            <person name="Morales-Cruz A."/>
            <person name="Amrine K.C."/>
            <person name="Cantu D."/>
        </authorList>
    </citation>
    <scope>NUCLEOTIDE SEQUENCE [LARGE SCALE GENOMIC DNA]</scope>
    <source>
        <strain evidence="2">UCRPC4</strain>
    </source>
</reference>
<feature type="transmembrane region" description="Helical" evidence="1">
    <location>
        <begin position="273"/>
        <end position="291"/>
    </location>
</feature>
<sequence>MQRVFRLHGGISLSFVYYLPVLNKFCKMESISRPQLVMVRSSEREVKKDGRVASSLSSSSEESLRKDYSLVSEKDLEKGTATLSQDSLNLRSQQRTPDSVGSTPTRQLYDFLRLVVFTVYRQLFSLVVLGNVIGIIILLAHKANASVPPLQDFATAAAANLLVAILVRQDYIKNAFFAVCWSIPHTAPLWLRRRLAKVYEYGGMHSSAAICATVWFIVFSGFLTKDFVTGVFRSPAVLTIDYALLTLLISICLTALPSFRARHHNVFENMHRLGGWTALALFWPELVLFARQQSMDSSSEALVQALINLPAFWMLLIITVHIILPWLQLRKVPVIAERLSEHAIRLYLPTEKIPDLRGTAVSDSPLHEWHGFAVVPDYDGTGPSILVSNAGDWTNKTIQTPKSHYYLRGLHQTGVLAMSKVFRSVVLVATGSGIGPCLAVLNDKLPQTKFRVIWSTPNPEKTFGKKICNLVKGADDQAIIIDTKLEGRPDLIGLAHRLYIESQAEAVFFISNKRLTKLVVQGLEKRGVRAFAPIFDS</sequence>
<feature type="transmembrane region" description="Helical" evidence="1">
    <location>
        <begin position="203"/>
        <end position="222"/>
    </location>
</feature>
<name>A0A0G2GBT0_PHACM</name>
<dbReference type="PANTHER" id="PTHR33927">
    <property type="entry name" value="TRANSMEMBRANE PROTEIN"/>
    <property type="match status" value="1"/>
</dbReference>
<dbReference type="InterPro" id="IPR052979">
    <property type="entry name" value="Adenylate-forming_domain"/>
</dbReference>
<dbReference type="Proteomes" id="UP000053317">
    <property type="component" value="Unassembled WGS sequence"/>
</dbReference>
<gene>
    <name evidence="2" type="ORF">UCRPC4_g06709</name>
</gene>
<evidence type="ECO:0000313" key="3">
    <source>
        <dbReference type="Proteomes" id="UP000053317"/>
    </source>
</evidence>
<evidence type="ECO:0000256" key="1">
    <source>
        <dbReference type="SAM" id="Phobius"/>
    </source>
</evidence>
<feature type="transmembrane region" description="Helical" evidence="1">
    <location>
        <begin position="242"/>
        <end position="261"/>
    </location>
</feature>
<dbReference type="EMBL" id="LCWF01000222">
    <property type="protein sequence ID" value="KKY14580.1"/>
    <property type="molecule type" value="Genomic_DNA"/>
</dbReference>
<organism evidence="2 3">
    <name type="scientific">Phaeomoniella chlamydospora</name>
    <name type="common">Phaeoacremonium chlamydosporum</name>
    <dbReference type="NCBI Taxonomy" id="158046"/>
    <lineage>
        <taxon>Eukaryota</taxon>
        <taxon>Fungi</taxon>
        <taxon>Dikarya</taxon>
        <taxon>Ascomycota</taxon>
        <taxon>Pezizomycotina</taxon>
        <taxon>Eurotiomycetes</taxon>
        <taxon>Chaetothyriomycetidae</taxon>
        <taxon>Phaeomoniellales</taxon>
        <taxon>Phaeomoniellaceae</taxon>
        <taxon>Phaeomoniella</taxon>
    </lineage>
</organism>
<protein>
    <submittedName>
        <fullName evidence="2">Putative integral membrane protein</fullName>
    </submittedName>
</protein>
<keyword evidence="1" id="KW-0472">Membrane</keyword>
<dbReference type="AlphaFoldDB" id="A0A0G2GBT0"/>
<proteinExistence type="predicted"/>
<keyword evidence="1" id="KW-0812">Transmembrane</keyword>
<evidence type="ECO:0000313" key="2">
    <source>
        <dbReference type="EMBL" id="KKY14580.1"/>
    </source>
</evidence>
<keyword evidence="1" id="KW-1133">Transmembrane helix</keyword>
<dbReference type="OrthoDB" id="3142841at2759"/>
<accession>A0A0G2GBT0</accession>